<keyword evidence="1" id="KW-0812">Transmembrane</keyword>
<evidence type="ECO:0000256" key="1">
    <source>
        <dbReference type="SAM" id="Phobius"/>
    </source>
</evidence>
<feature type="transmembrane region" description="Helical" evidence="1">
    <location>
        <begin position="20"/>
        <end position="42"/>
    </location>
</feature>
<dbReference type="AlphaFoldDB" id="A0A0A8YT39"/>
<protein>
    <submittedName>
        <fullName evidence="2">Uncharacterized protein</fullName>
    </submittedName>
</protein>
<keyword evidence="1" id="KW-1133">Transmembrane helix</keyword>
<sequence>MEQSGTEMIRITDKYHWKKILYLFIRYPSTLIFEVEILYILINN</sequence>
<keyword evidence="1" id="KW-0472">Membrane</keyword>
<reference evidence="2" key="2">
    <citation type="journal article" date="2015" name="Data Brief">
        <title>Shoot transcriptome of the giant reed, Arundo donax.</title>
        <authorList>
            <person name="Barrero R.A."/>
            <person name="Guerrero F.D."/>
            <person name="Moolhuijzen P."/>
            <person name="Goolsby J.A."/>
            <person name="Tidwell J."/>
            <person name="Bellgard S.E."/>
            <person name="Bellgard M.I."/>
        </authorList>
    </citation>
    <scope>NUCLEOTIDE SEQUENCE</scope>
    <source>
        <tissue evidence="2">Shoot tissue taken approximately 20 cm above the soil surface</tissue>
    </source>
</reference>
<accession>A0A0A8YT39</accession>
<reference evidence="2" key="1">
    <citation type="submission" date="2014-09" db="EMBL/GenBank/DDBJ databases">
        <authorList>
            <person name="Magalhaes I.L.F."/>
            <person name="Oliveira U."/>
            <person name="Santos F.R."/>
            <person name="Vidigal T.H.D.A."/>
            <person name="Brescovit A.D."/>
            <person name="Santos A.J."/>
        </authorList>
    </citation>
    <scope>NUCLEOTIDE SEQUENCE</scope>
    <source>
        <tissue evidence="2">Shoot tissue taken approximately 20 cm above the soil surface</tissue>
    </source>
</reference>
<proteinExistence type="predicted"/>
<dbReference type="EMBL" id="GBRH01267666">
    <property type="protein sequence ID" value="JAD30229.1"/>
    <property type="molecule type" value="Transcribed_RNA"/>
</dbReference>
<name>A0A0A8YT39_ARUDO</name>
<organism evidence="2">
    <name type="scientific">Arundo donax</name>
    <name type="common">Giant reed</name>
    <name type="synonym">Donax arundinaceus</name>
    <dbReference type="NCBI Taxonomy" id="35708"/>
    <lineage>
        <taxon>Eukaryota</taxon>
        <taxon>Viridiplantae</taxon>
        <taxon>Streptophyta</taxon>
        <taxon>Embryophyta</taxon>
        <taxon>Tracheophyta</taxon>
        <taxon>Spermatophyta</taxon>
        <taxon>Magnoliopsida</taxon>
        <taxon>Liliopsida</taxon>
        <taxon>Poales</taxon>
        <taxon>Poaceae</taxon>
        <taxon>PACMAD clade</taxon>
        <taxon>Arundinoideae</taxon>
        <taxon>Arundineae</taxon>
        <taxon>Arundo</taxon>
    </lineage>
</organism>
<evidence type="ECO:0000313" key="2">
    <source>
        <dbReference type="EMBL" id="JAD30229.1"/>
    </source>
</evidence>